<reference evidence="1" key="2">
    <citation type="submission" date="2019-07" db="EMBL/GenBank/DDBJ databases">
        <authorList>
            <person name="Yang Y."/>
            <person name="Bocs S."/>
            <person name="Baudouin L."/>
        </authorList>
    </citation>
    <scope>NUCLEOTIDE SEQUENCE</scope>
    <source>
        <tissue evidence="1">Spear leaf of Hainan Tall coconut</tissue>
    </source>
</reference>
<dbReference type="Gene3D" id="1.25.10.10">
    <property type="entry name" value="Leucine-rich Repeat Variant"/>
    <property type="match status" value="1"/>
</dbReference>
<dbReference type="SUPFAM" id="SSF48371">
    <property type="entry name" value="ARM repeat"/>
    <property type="match status" value="1"/>
</dbReference>
<organism evidence="1 2">
    <name type="scientific">Cocos nucifera</name>
    <name type="common">Coconut palm</name>
    <dbReference type="NCBI Taxonomy" id="13894"/>
    <lineage>
        <taxon>Eukaryota</taxon>
        <taxon>Viridiplantae</taxon>
        <taxon>Streptophyta</taxon>
        <taxon>Embryophyta</taxon>
        <taxon>Tracheophyta</taxon>
        <taxon>Spermatophyta</taxon>
        <taxon>Magnoliopsida</taxon>
        <taxon>Liliopsida</taxon>
        <taxon>Arecaceae</taxon>
        <taxon>Arecoideae</taxon>
        <taxon>Cocoseae</taxon>
        <taxon>Attaleinae</taxon>
        <taxon>Cocos</taxon>
    </lineage>
</organism>
<reference evidence="1" key="1">
    <citation type="journal article" date="2017" name="Gigascience">
        <title>The genome draft of coconut (Cocos nucifera).</title>
        <authorList>
            <person name="Xiao Y."/>
            <person name="Xu P."/>
            <person name="Fan H."/>
            <person name="Baudouin L."/>
            <person name="Xia W."/>
            <person name="Bocs S."/>
            <person name="Xu J."/>
            <person name="Li Q."/>
            <person name="Guo A."/>
            <person name="Zhou L."/>
            <person name="Li J."/>
            <person name="Wu Y."/>
            <person name="Ma Z."/>
            <person name="Armero A."/>
            <person name="Issali A.E."/>
            <person name="Liu N."/>
            <person name="Peng M."/>
            <person name="Yang Y."/>
        </authorList>
    </citation>
    <scope>NUCLEOTIDE SEQUENCE</scope>
    <source>
        <tissue evidence="1">Spear leaf of Hainan Tall coconut</tissue>
    </source>
</reference>
<evidence type="ECO:0000313" key="2">
    <source>
        <dbReference type="Proteomes" id="UP000797356"/>
    </source>
</evidence>
<accession>A0A8K0ITH2</accession>
<name>A0A8K0ITH2_COCNU</name>
<dbReference type="PANTHER" id="PTHR46700">
    <property type="entry name" value="ARM REPEAT SUPERFAMILY PROTEIN"/>
    <property type="match status" value="1"/>
</dbReference>
<protein>
    <submittedName>
        <fullName evidence="1">Putative U-box domain-containing protein 41</fullName>
    </submittedName>
</protein>
<dbReference type="PANTHER" id="PTHR46700:SF1">
    <property type="entry name" value="ARM REPEAT SUPERFAMILY PROTEIN"/>
    <property type="match status" value="1"/>
</dbReference>
<evidence type="ECO:0000313" key="1">
    <source>
        <dbReference type="EMBL" id="KAG1367017.1"/>
    </source>
</evidence>
<sequence length="124" mass="13078">MHKMLSLIESESSLSISEAIVVNFLGLSALDSNKPIIGYFGAIPFLVAACSSSTVRGGGSSQARHDALQALFNLSIAAANTPYLINTDIVPCLLVVVSDMEVSEWVLSVISNLVAVPEVWQAVS</sequence>
<gene>
    <name evidence="1" type="ORF">COCNU_13G008070</name>
</gene>
<dbReference type="InterPro" id="IPR016024">
    <property type="entry name" value="ARM-type_fold"/>
</dbReference>
<dbReference type="InterPro" id="IPR011989">
    <property type="entry name" value="ARM-like"/>
</dbReference>
<keyword evidence="2" id="KW-1185">Reference proteome</keyword>
<dbReference type="EMBL" id="CM017884">
    <property type="protein sequence ID" value="KAG1367017.1"/>
    <property type="molecule type" value="Genomic_DNA"/>
</dbReference>
<dbReference type="OrthoDB" id="7537227at2759"/>
<proteinExistence type="predicted"/>
<dbReference type="Proteomes" id="UP000797356">
    <property type="component" value="Chromosome 13"/>
</dbReference>
<comment type="caution">
    <text evidence="1">The sequence shown here is derived from an EMBL/GenBank/DDBJ whole genome shotgun (WGS) entry which is preliminary data.</text>
</comment>
<dbReference type="AlphaFoldDB" id="A0A8K0ITH2"/>